<dbReference type="KEGG" id="mik:FOE78_12075"/>
<evidence type="ECO:0000313" key="3">
    <source>
        <dbReference type="EMBL" id="QDP96543.1"/>
    </source>
</evidence>
<keyword evidence="4" id="KW-1185">Reference proteome</keyword>
<dbReference type="InterPro" id="IPR036291">
    <property type="entry name" value="NAD(P)-bd_dom_sf"/>
</dbReference>
<accession>A0A516PZD7</accession>
<dbReference type="InterPro" id="IPR016040">
    <property type="entry name" value="NAD(P)-bd_dom"/>
</dbReference>
<dbReference type="SUPFAM" id="SSF51735">
    <property type="entry name" value="NAD(P)-binding Rossmann-fold domains"/>
    <property type="match status" value="1"/>
</dbReference>
<dbReference type="OrthoDB" id="9787292at2"/>
<evidence type="ECO:0000256" key="1">
    <source>
        <dbReference type="SAM" id="MobiDB-lite"/>
    </source>
</evidence>
<dbReference type="Pfam" id="PF13460">
    <property type="entry name" value="NAD_binding_10"/>
    <property type="match status" value="1"/>
</dbReference>
<dbReference type="Gene3D" id="3.40.50.720">
    <property type="entry name" value="NAD(P)-binding Rossmann-like Domain"/>
    <property type="match status" value="1"/>
</dbReference>
<dbReference type="EMBL" id="CP041692">
    <property type="protein sequence ID" value="QDP96543.1"/>
    <property type="molecule type" value="Genomic_DNA"/>
</dbReference>
<proteinExistence type="predicted"/>
<sequence>MARIGAIGLPVLQRLIAAGHQVAAIHHNPAGAQRLRESGAEPIQVDVLDRSALLAGLDHHRYDVVISELTALKKAPTRHSDMAMTNRLRIDGTANLLAAAAQTGATRFVSQSMVFGYGYGDFGGRVLTEDDQFGPPGHGRFEDHLAAMRSAEARVLGSTRCKESPCGTDCSTVPVRPATRSCRACDAGGCRSFDTAAYCRGSTSTTQPTRPWPPWNVDPVRTTSPTTNR</sequence>
<dbReference type="AlphaFoldDB" id="A0A516PZD7"/>
<evidence type="ECO:0000259" key="2">
    <source>
        <dbReference type="Pfam" id="PF13460"/>
    </source>
</evidence>
<feature type="domain" description="NAD(P)-binding" evidence="2">
    <location>
        <begin position="5"/>
        <end position="114"/>
    </location>
</feature>
<evidence type="ECO:0000313" key="4">
    <source>
        <dbReference type="Proteomes" id="UP000319263"/>
    </source>
</evidence>
<feature type="region of interest" description="Disordered" evidence="1">
    <location>
        <begin position="200"/>
        <end position="229"/>
    </location>
</feature>
<dbReference type="RefSeq" id="WP_143986506.1">
    <property type="nucleotide sequence ID" value="NZ_CP041692.1"/>
</dbReference>
<organism evidence="3 4">
    <name type="scientific">Microlunatus elymi</name>
    <dbReference type="NCBI Taxonomy" id="2596828"/>
    <lineage>
        <taxon>Bacteria</taxon>
        <taxon>Bacillati</taxon>
        <taxon>Actinomycetota</taxon>
        <taxon>Actinomycetes</taxon>
        <taxon>Propionibacteriales</taxon>
        <taxon>Propionibacteriaceae</taxon>
        <taxon>Microlunatus</taxon>
    </lineage>
</organism>
<gene>
    <name evidence="3" type="ORF">FOE78_12075</name>
</gene>
<dbReference type="Proteomes" id="UP000319263">
    <property type="component" value="Chromosome"/>
</dbReference>
<reference evidence="3 4" key="1">
    <citation type="submission" date="2019-07" db="EMBL/GenBank/DDBJ databases">
        <title>Microlunatus dokdonensis sp. nov. isolated from the rhizospheric soil of the wild plant Elymus tsukushiensis.</title>
        <authorList>
            <person name="Ghim S.-Y."/>
            <person name="Hwang Y.-J."/>
            <person name="Son J.-S."/>
            <person name="Shin J.-H."/>
        </authorList>
    </citation>
    <scope>NUCLEOTIDE SEQUENCE [LARGE SCALE GENOMIC DNA]</scope>
    <source>
        <strain evidence="3 4">KUDC0627</strain>
    </source>
</reference>
<name>A0A516PZD7_9ACTN</name>
<protein>
    <submittedName>
        <fullName evidence="3">NAD-dependent epimerase/dehydratase family protein</fullName>
    </submittedName>
</protein>